<evidence type="ECO:0000313" key="3">
    <source>
        <dbReference type="Proteomes" id="UP000198510"/>
    </source>
</evidence>
<feature type="domain" description="DUF4440" evidence="1">
    <location>
        <begin position="18"/>
        <end position="129"/>
    </location>
</feature>
<accession>A0A1G9H2A1</accession>
<dbReference type="InterPro" id="IPR011944">
    <property type="entry name" value="Steroid_delta5-4_isomerase"/>
</dbReference>
<dbReference type="STRING" id="1075417.SAMN05421823_104294"/>
<name>A0A1G9H2A1_9BACT</name>
<dbReference type="EMBL" id="FNFO01000004">
    <property type="protein sequence ID" value="SDL06999.1"/>
    <property type="molecule type" value="Genomic_DNA"/>
</dbReference>
<organism evidence="2 3">
    <name type="scientific">Catalinimonas alkaloidigena</name>
    <dbReference type="NCBI Taxonomy" id="1075417"/>
    <lineage>
        <taxon>Bacteria</taxon>
        <taxon>Pseudomonadati</taxon>
        <taxon>Bacteroidota</taxon>
        <taxon>Cytophagia</taxon>
        <taxon>Cytophagales</taxon>
        <taxon>Catalimonadaceae</taxon>
        <taxon>Catalinimonas</taxon>
    </lineage>
</organism>
<proteinExistence type="predicted"/>
<dbReference type="Gene3D" id="3.10.450.50">
    <property type="match status" value="1"/>
</dbReference>
<evidence type="ECO:0000259" key="1">
    <source>
        <dbReference type="Pfam" id="PF14534"/>
    </source>
</evidence>
<dbReference type="RefSeq" id="WP_218127061.1">
    <property type="nucleotide sequence ID" value="NZ_FNFO01000004.1"/>
</dbReference>
<dbReference type="InterPro" id="IPR032710">
    <property type="entry name" value="NTF2-like_dom_sf"/>
</dbReference>
<sequence length="153" mass="17707">MKATLLRMIATPDETQLIELFDHLADAWNRGDAQRFASYFTHDCDYVTFAGQHLKGQKAHREAHEKLFRGLLRGSRLQGRVRQIRFLSPDLALVHGTGTVQLRWQRKPSTRRESLNTSVVVRQDDGWKITAFHNVRIQPPGVFHRLRNALRLA</sequence>
<dbReference type="InterPro" id="IPR027843">
    <property type="entry name" value="DUF4440"/>
</dbReference>
<gene>
    <name evidence="2" type="ORF">SAMN05421823_104294</name>
</gene>
<protein>
    <recommendedName>
        <fullName evidence="1">DUF4440 domain-containing protein</fullName>
    </recommendedName>
</protein>
<dbReference type="CDD" id="cd00531">
    <property type="entry name" value="NTF2_like"/>
    <property type="match status" value="1"/>
</dbReference>
<keyword evidence="3" id="KW-1185">Reference proteome</keyword>
<dbReference type="Pfam" id="PF14534">
    <property type="entry name" value="DUF4440"/>
    <property type="match status" value="1"/>
</dbReference>
<dbReference type="SUPFAM" id="SSF54427">
    <property type="entry name" value="NTF2-like"/>
    <property type="match status" value="1"/>
</dbReference>
<evidence type="ECO:0000313" key="2">
    <source>
        <dbReference type="EMBL" id="SDL06999.1"/>
    </source>
</evidence>
<dbReference type="AlphaFoldDB" id="A0A1G9H2A1"/>
<dbReference type="Proteomes" id="UP000198510">
    <property type="component" value="Unassembled WGS sequence"/>
</dbReference>
<dbReference type="NCBIfam" id="TIGR02246">
    <property type="entry name" value="SgcJ/EcaC family oxidoreductase"/>
    <property type="match status" value="1"/>
</dbReference>
<reference evidence="2 3" key="1">
    <citation type="submission" date="2016-10" db="EMBL/GenBank/DDBJ databases">
        <authorList>
            <person name="de Groot N.N."/>
        </authorList>
    </citation>
    <scope>NUCLEOTIDE SEQUENCE [LARGE SCALE GENOMIC DNA]</scope>
    <source>
        <strain evidence="2 3">DSM 25186</strain>
    </source>
</reference>